<dbReference type="PATRIC" id="fig|698759.3.peg.312"/>
<dbReference type="EMBL" id="AEJC01000025">
    <property type="protein sequence ID" value="EKX69159.1"/>
    <property type="molecule type" value="Genomic_DNA"/>
</dbReference>
<comment type="caution">
    <text evidence="2">The sequence shown here is derived from an EMBL/GenBank/DDBJ whole genome shotgun (WGS) entry which is preliminary data.</text>
</comment>
<accession>L1L8M9</accession>
<evidence type="ECO:0008006" key="4">
    <source>
        <dbReference type="Google" id="ProtNLM"/>
    </source>
</evidence>
<proteinExistence type="predicted"/>
<keyword evidence="3" id="KW-1185">Reference proteome</keyword>
<gene>
    <name evidence="2" type="ORF">STRIP9103_09282</name>
</gene>
<name>L1L8M9_9ACTN</name>
<feature type="chain" id="PRO_5038387736" description="Secreted protein" evidence="1">
    <location>
        <begin position="23"/>
        <end position="200"/>
    </location>
</feature>
<dbReference type="AlphaFoldDB" id="L1L8M9"/>
<feature type="signal peptide" evidence="1">
    <location>
        <begin position="1"/>
        <end position="22"/>
    </location>
</feature>
<dbReference type="Proteomes" id="UP000010411">
    <property type="component" value="Unassembled WGS sequence"/>
</dbReference>
<evidence type="ECO:0000313" key="3">
    <source>
        <dbReference type="Proteomes" id="UP000010411"/>
    </source>
</evidence>
<organism evidence="2 3">
    <name type="scientific">Streptomyces ipomoeae 91-03</name>
    <dbReference type="NCBI Taxonomy" id="698759"/>
    <lineage>
        <taxon>Bacteria</taxon>
        <taxon>Bacillati</taxon>
        <taxon>Actinomycetota</taxon>
        <taxon>Actinomycetes</taxon>
        <taxon>Kitasatosporales</taxon>
        <taxon>Streptomycetaceae</taxon>
        <taxon>Streptomyces</taxon>
    </lineage>
</organism>
<protein>
    <recommendedName>
        <fullName evidence="4">Secreted protein</fullName>
    </recommendedName>
</protein>
<reference evidence="2 3" key="1">
    <citation type="submission" date="2012-11" db="EMBL/GenBank/DDBJ databases">
        <authorList>
            <person name="Huguet-Tapia J.C."/>
            <person name="Durkin A.S."/>
            <person name="Pettis G.S."/>
            <person name="Badger J.H."/>
        </authorList>
    </citation>
    <scope>NUCLEOTIDE SEQUENCE [LARGE SCALE GENOMIC DNA]</scope>
    <source>
        <strain evidence="2 3">91-03</strain>
    </source>
</reference>
<sequence length="200" mass="21273">MYRKTRASLASTILAMTMTVLATVVSTSVASAAPDGRAAFVAEAREAGLSVEQATGLQNEVDAYLTKLDGKGTQISPNQIDLKGAVLNIPVPGEKQPRQLGDMGVAAEGPNSTECVGGARYGWFCAYQNQNLSGANIGMYRCGVTWSIPWVTTGSWDNNQTAGTQPLLTFTNGSTWWMPAARSVQTTGVNWAPVRNIRPC</sequence>
<evidence type="ECO:0000256" key="1">
    <source>
        <dbReference type="SAM" id="SignalP"/>
    </source>
</evidence>
<evidence type="ECO:0000313" key="2">
    <source>
        <dbReference type="EMBL" id="EKX69159.1"/>
    </source>
</evidence>
<keyword evidence="1" id="KW-0732">Signal</keyword>